<dbReference type="Pfam" id="PF01553">
    <property type="entry name" value="Acyltransferase"/>
    <property type="match status" value="1"/>
</dbReference>
<proteinExistence type="inferred from homology"/>
<evidence type="ECO:0000259" key="5">
    <source>
        <dbReference type="SMART" id="SM00563"/>
    </source>
</evidence>
<dbReference type="GO" id="GO:0036149">
    <property type="term" value="P:phosphatidylinositol acyl-chain remodeling"/>
    <property type="evidence" value="ECO:0007669"/>
    <property type="project" value="TreeGrafter"/>
</dbReference>
<keyword evidence="4" id="KW-0472">Membrane</keyword>
<keyword evidence="4" id="KW-0812">Transmembrane</keyword>
<dbReference type="PANTHER" id="PTHR10983:SF14">
    <property type="entry name" value="1-ACYL-SN-GLYCEROL-3-PHOSPHATE ACYLTRANSFERASE ACL-12-RELATED"/>
    <property type="match status" value="1"/>
</dbReference>
<comment type="similarity">
    <text evidence="1">Belongs to the 1-acyl-sn-glycerol-3-phosphate acyltransferase family.</text>
</comment>
<dbReference type="OrthoDB" id="5920068at2759"/>
<dbReference type="InterPro" id="IPR002123">
    <property type="entry name" value="Plipid/glycerol_acylTrfase"/>
</dbReference>
<accession>A0A9P1J1G5</accession>
<evidence type="ECO:0000256" key="2">
    <source>
        <dbReference type="ARBA" id="ARBA00022679"/>
    </source>
</evidence>
<keyword evidence="4" id="KW-1133">Transmembrane helix</keyword>
<sequence>MLIDSENPKVVEVGVNTKREEVDPSYSVDIRRCIAFVGAAYFLFMTAWVVPVACVITVTLLYPLSIFRISLFNYFEHKLCGMVNAHWNACAVYCGSTVTEYGANLHNYAEEKCLLLANHLGLLDHFVLMNSLNEKGSVRQRWMWVIYNIWKFTPLGVMWTTHGNFFVNGGANKRDSVLQSFKDHLKERFYKYDYGWVIMYPEGSRLYLVKKSGKSFAEKNNLKPLEHCVYPRTGAAHSVLEVLGPKKLLEEGEKNVEPIKYIIDATIGYRRGIVPNLGDAMMGDWPTVDASRFAVHYDVIPVDPEWADEEKLKEFLYERYIQKDKLLADFYKTGAFPGEGRKIVTNNWEMLFSQLFWLGLYYAHYTFWLRPLFAYLF</sequence>
<protein>
    <recommendedName>
        <fullName evidence="5">Phospholipid/glycerol acyltransferase domain-containing protein</fullName>
    </recommendedName>
</protein>
<dbReference type="InterPro" id="IPR032098">
    <property type="entry name" value="Acyltransf_C"/>
</dbReference>
<keyword evidence="3" id="KW-0012">Acyltransferase</keyword>
<evidence type="ECO:0000313" key="7">
    <source>
        <dbReference type="Proteomes" id="UP001152747"/>
    </source>
</evidence>
<reference evidence="6" key="1">
    <citation type="submission" date="2022-11" db="EMBL/GenBank/DDBJ databases">
        <authorList>
            <person name="Kikuchi T."/>
        </authorList>
    </citation>
    <scope>NUCLEOTIDE SEQUENCE</scope>
    <source>
        <strain evidence="6">PS1010</strain>
    </source>
</reference>
<dbReference type="PANTHER" id="PTHR10983">
    <property type="entry name" value="1-ACYLGLYCEROL-3-PHOSPHATE ACYLTRANSFERASE-RELATED"/>
    <property type="match status" value="1"/>
</dbReference>
<evidence type="ECO:0000256" key="4">
    <source>
        <dbReference type="SAM" id="Phobius"/>
    </source>
</evidence>
<keyword evidence="2" id="KW-0808">Transferase</keyword>
<evidence type="ECO:0000313" key="6">
    <source>
        <dbReference type="EMBL" id="CAI5453974.1"/>
    </source>
</evidence>
<organism evidence="6 7">
    <name type="scientific">Caenorhabditis angaria</name>
    <dbReference type="NCBI Taxonomy" id="860376"/>
    <lineage>
        <taxon>Eukaryota</taxon>
        <taxon>Metazoa</taxon>
        <taxon>Ecdysozoa</taxon>
        <taxon>Nematoda</taxon>
        <taxon>Chromadorea</taxon>
        <taxon>Rhabditida</taxon>
        <taxon>Rhabditina</taxon>
        <taxon>Rhabditomorpha</taxon>
        <taxon>Rhabditoidea</taxon>
        <taxon>Rhabditidae</taxon>
        <taxon>Peloderinae</taxon>
        <taxon>Caenorhabditis</taxon>
    </lineage>
</organism>
<dbReference type="GO" id="GO:0005783">
    <property type="term" value="C:endoplasmic reticulum"/>
    <property type="evidence" value="ECO:0007669"/>
    <property type="project" value="TreeGrafter"/>
</dbReference>
<keyword evidence="7" id="KW-1185">Reference proteome</keyword>
<dbReference type="GO" id="GO:0016746">
    <property type="term" value="F:acyltransferase activity"/>
    <property type="evidence" value="ECO:0007669"/>
    <property type="project" value="UniProtKB-KW"/>
</dbReference>
<dbReference type="SMART" id="SM00563">
    <property type="entry name" value="PlsC"/>
    <property type="match status" value="1"/>
</dbReference>
<evidence type="ECO:0000256" key="1">
    <source>
        <dbReference type="ARBA" id="ARBA00008655"/>
    </source>
</evidence>
<gene>
    <name evidence="6" type="ORF">CAMP_LOCUS16611</name>
</gene>
<dbReference type="Proteomes" id="UP001152747">
    <property type="component" value="Unassembled WGS sequence"/>
</dbReference>
<dbReference type="EMBL" id="CANHGI010000006">
    <property type="protein sequence ID" value="CAI5453974.1"/>
    <property type="molecule type" value="Genomic_DNA"/>
</dbReference>
<dbReference type="AlphaFoldDB" id="A0A9P1J1G5"/>
<dbReference type="Pfam" id="PF16076">
    <property type="entry name" value="Acyltransf_C"/>
    <property type="match status" value="1"/>
</dbReference>
<name>A0A9P1J1G5_9PELO</name>
<evidence type="ECO:0000256" key="3">
    <source>
        <dbReference type="ARBA" id="ARBA00023315"/>
    </source>
</evidence>
<dbReference type="SUPFAM" id="SSF69593">
    <property type="entry name" value="Glycerol-3-phosphate (1)-acyltransferase"/>
    <property type="match status" value="1"/>
</dbReference>
<feature type="transmembrane region" description="Helical" evidence="4">
    <location>
        <begin position="34"/>
        <end position="62"/>
    </location>
</feature>
<comment type="caution">
    <text evidence="6">The sequence shown here is derived from an EMBL/GenBank/DDBJ whole genome shotgun (WGS) entry which is preliminary data.</text>
</comment>
<feature type="domain" description="Phospholipid/glycerol acyltransferase" evidence="5">
    <location>
        <begin position="113"/>
        <end position="237"/>
    </location>
</feature>